<sequence>MRLVVRSSLVLRDGRGPFLFAVVLLGTGCSFVGLGPTLPVAVSDLLALAIVVSGVGFGGFVTTTPALAERHAASGRYRVTADAGRLTGDASGADEPSE</sequence>
<dbReference type="PROSITE" id="PS51257">
    <property type="entry name" value="PROKAR_LIPOPROTEIN"/>
    <property type="match status" value="1"/>
</dbReference>
<organism evidence="2 3">
    <name type="scientific">Halomarina oriensis</name>
    <dbReference type="NCBI Taxonomy" id="671145"/>
    <lineage>
        <taxon>Archaea</taxon>
        <taxon>Methanobacteriati</taxon>
        <taxon>Methanobacteriota</taxon>
        <taxon>Stenosarchaea group</taxon>
        <taxon>Halobacteria</taxon>
        <taxon>Halobacteriales</taxon>
        <taxon>Natronomonadaceae</taxon>
        <taxon>Halomarina</taxon>
    </lineage>
</organism>
<evidence type="ECO:0000313" key="3">
    <source>
        <dbReference type="Proteomes" id="UP000451471"/>
    </source>
</evidence>
<keyword evidence="1" id="KW-0472">Membrane</keyword>
<dbReference type="Proteomes" id="UP000451471">
    <property type="component" value="Unassembled WGS sequence"/>
</dbReference>
<evidence type="ECO:0000256" key="1">
    <source>
        <dbReference type="SAM" id="Phobius"/>
    </source>
</evidence>
<dbReference type="EMBL" id="WSZK01000015">
    <property type="protein sequence ID" value="MWG34296.1"/>
    <property type="molecule type" value="Genomic_DNA"/>
</dbReference>
<accession>A0A6B0GHG0</accession>
<reference evidence="2 3" key="1">
    <citation type="submission" date="2019-12" db="EMBL/GenBank/DDBJ databases">
        <title>Halocatena pleomorpha gen. nov. sp. nov., an extremely halophilic archaeon of family Halobacteriaceae isolated from saltpan soil.</title>
        <authorList>
            <person name="Pal Y."/>
            <person name="Verma A."/>
            <person name="Krishnamurthi S."/>
            <person name="Kumar P."/>
        </authorList>
    </citation>
    <scope>NUCLEOTIDE SEQUENCE [LARGE SCALE GENOMIC DNA]</scope>
    <source>
        <strain evidence="2 3">JCM 16495</strain>
    </source>
</reference>
<keyword evidence="1" id="KW-1133">Transmembrane helix</keyword>
<keyword evidence="1" id="KW-0812">Transmembrane</keyword>
<feature type="transmembrane region" description="Helical" evidence="1">
    <location>
        <begin position="16"/>
        <end position="34"/>
    </location>
</feature>
<proteinExistence type="predicted"/>
<name>A0A6B0GHG0_9EURY</name>
<gene>
    <name evidence="2" type="ORF">GQS65_07295</name>
</gene>
<comment type="caution">
    <text evidence="2">The sequence shown here is derived from an EMBL/GenBank/DDBJ whole genome shotgun (WGS) entry which is preliminary data.</text>
</comment>
<dbReference type="AlphaFoldDB" id="A0A6B0GHG0"/>
<dbReference type="RefSeq" id="WP_158203997.1">
    <property type="nucleotide sequence ID" value="NZ_WSZK01000015.1"/>
</dbReference>
<evidence type="ECO:0000313" key="2">
    <source>
        <dbReference type="EMBL" id="MWG34296.1"/>
    </source>
</evidence>
<feature type="transmembrane region" description="Helical" evidence="1">
    <location>
        <begin position="46"/>
        <end position="68"/>
    </location>
</feature>
<protein>
    <submittedName>
        <fullName evidence="2">Uncharacterized protein</fullName>
    </submittedName>
</protein>
<keyword evidence="3" id="KW-1185">Reference proteome</keyword>